<evidence type="ECO:0000313" key="1">
    <source>
        <dbReference type="EMBL" id="TRU39862.1"/>
    </source>
</evidence>
<dbReference type="EMBL" id="SFBI01000058">
    <property type="protein sequence ID" value="TRU39862.1"/>
    <property type="molecule type" value="Genomic_DNA"/>
</dbReference>
<proteinExistence type="predicted"/>
<dbReference type="Proteomes" id="UP000317708">
    <property type="component" value="Unassembled WGS sequence"/>
</dbReference>
<comment type="caution">
    <text evidence="1">The sequence shown here is derived from an EMBL/GenBank/DDBJ whole genome shotgun (WGS) entry which is preliminary data.</text>
</comment>
<dbReference type="AlphaFoldDB" id="A0A552EZH4"/>
<reference evidence="1 2" key="1">
    <citation type="submission" date="2019-01" db="EMBL/GenBank/DDBJ databases">
        <title>Coherence of Microcystis species and biogeography revealed through population genomics.</title>
        <authorList>
            <person name="Perez-Carrascal O.M."/>
            <person name="Terrat Y."/>
            <person name="Giani A."/>
            <person name="Fortin N."/>
            <person name="Tromas N."/>
            <person name="Shapiro B.J."/>
        </authorList>
    </citation>
    <scope>NUCLEOTIDE SEQUENCE [LARGE SCALE GENOMIC DNA]</scope>
    <source>
        <strain evidence="1">Ma_MB_S_20031200_S102</strain>
    </source>
</reference>
<accession>A0A552EZH4</accession>
<gene>
    <name evidence="1" type="ORF">EWV92_06050</name>
</gene>
<sequence>MFKQLFHSLAYATGLVSLSILPSFASLSKEFGTFDYSPKTMIVAQASSTLNSLLYEKGNILVQFQVEFLLSPKCPGTVSEGGELGSYDAAKNCLWDDSFLGSKTAKPDIYAILVEGNTPFPKRTDCQDTPSARCILVCPENQLNCQFTLLLNSQKAYSLFLGDKDLLVDDTAGIFAFYPSQLTEGSLILQDKEGRSVVKLSKANINPLDDCLFAIEALSSGNPNSANDQLKKAQDFLKLLINYLTKQQSSLPDFSTVQFIAGSCKPFADQVKPQTY</sequence>
<name>A0A552EZH4_MICAE</name>
<protein>
    <submittedName>
        <fullName evidence="1">Uncharacterized protein</fullName>
    </submittedName>
</protein>
<organism evidence="1 2">
    <name type="scientific">Microcystis aeruginosa Ma_MB_S_20031200_S102</name>
    <dbReference type="NCBI Taxonomy" id="2486254"/>
    <lineage>
        <taxon>Bacteria</taxon>
        <taxon>Bacillati</taxon>
        <taxon>Cyanobacteriota</taxon>
        <taxon>Cyanophyceae</taxon>
        <taxon>Oscillatoriophycideae</taxon>
        <taxon>Chroococcales</taxon>
        <taxon>Microcystaceae</taxon>
        <taxon>Microcystis</taxon>
    </lineage>
</organism>
<evidence type="ECO:0000313" key="2">
    <source>
        <dbReference type="Proteomes" id="UP000317708"/>
    </source>
</evidence>